<dbReference type="AlphaFoldDB" id="M8BI76"/>
<evidence type="ECO:0000256" key="4">
    <source>
        <dbReference type="ARBA" id="ARBA00022833"/>
    </source>
</evidence>
<feature type="binding site" evidence="5">
    <location>
        <position position="304"/>
    </location>
    <ligand>
        <name>Zn(2+)</name>
        <dbReference type="ChEBI" id="CHEBI:29105"/>
    </ligand>
</feature>
<keyword evidence="3 5" id="KW-0479">Metal-binding</keyword>
<proteinExistence type="predicted"/>
<dbReference type="InterPro" id="IPR017226">
    <property type="entry name" value="BHMT-like"/>
</dbReference>
<evidence type="ECO:0000256" key="3">
    <source>
        <dbReference type="ARBA" id="ARBA00022723"/>
    </source>
</evidence>
<dbReference type="PROSITE" id="PS50970">
    <property type="entry name" value="HCY"/>
    <property type="match status" value="1"/>
</dbReference>
<keyword evidence="4 5" id="KW-0862">Zinc</keyword>
<dbReference type="SUPFAM" id="SSF82282">
    <property type="entry name" value="Homocysteine S-methyltransferase"/>
    <property type="match status" value="1"/>
</dbReference>
<accession>M8BI76</accession>
<feature type="binding site" evidence="5">
    <location>
        <position position="231"/>
    </location>
    <ligand>
        <name>Zn(2+)</name>
        <dbReference type="ChEBI" id="CHEBI:29105"/>
    </ligand>
</feature>
<keyword evidence="2 5" id="KW-0808">Transferase</keyword>
<protein>
    <submittedName>
        <fullName evidence="6">Homocysteine S-methyltransferase 4</fullName>
    </submittedName>
</protein>
<reference evidence="6" key="1">
    <citation type="submission" date="2015-06" db="UniProtKB">
        <authorList>
            <consortium name="EnsemblPlants"/>
        </authorList>
    </citation>
    <scope>IDENTIFICATION</scope>
</reference>
<name>M8BI76_AEGTA</name>
<dbReference type="GO" id="GO:0008898">
    <property type="term" value="F:S-adenosylmethionine-homocysteine S-methyltransferase activity"/>
    <property type="evidence" value="ECO:0007669"/>
    <property type="project" value="TreeGrafter"/>
</dbReference>
<evidence type="ECO:0000313" key="6">
    <source>
        <dbReference type="EnsemblPlants" id="EMT21463"/>
    </source>
</evidence>
<evidence type="ECO:0000256" key="2">
    <source>
        <dbReference type="ARBA" id="ARBA00022679"/>
    </source>
</evidence>
<dbReference type="Gene3D" id="3.20.20.330">
    <property type="entry name" value="Homocysteine-binding-like domain"/>
    <property type="match status" value="2"/>
</dbReference>
<dbReference type="InterPro" id="IPR036589">
    <property type="entry name" value="HCY_dom_sf"/>
</dbReference>
<comment type="cofactor">
    <cofactor evidence="5">
        <name>Zn(2+)</name>
        <dbReference type="ChEBI" id="CHEBI:29105"/>
    </cofactor>
</comment>
<evidence type="ECO:0000256" key="5">
    <source>
        <dbReference type="PROSITE-ProRule" id="PRU00333"/>
    </source>
</evidence>
<dbReference type="GO" id="GO:0033528">
    <property type="term" value="P:S-methylmethionine cycle"/>
    <property type="evidence" value="ECO:0007669"/>
    <property type="project" value="TreeGrafter"/>
</dbReference>
<dbReference type="GO" id="GO:0008270">
    <property type="term" value="F:zinc ion binding"/>
    <property type="evidence" value="ECO:0007669"/>
    <property type="project" value="InterPro"/>
</dbReference>
<dbReference type="InterPro" id="IPR003726">
    <property type="entry name" value="HCY_dom"/>
</dbReference>
<feature type="binding site" evidence="5">
    <location>
        <position position="303"/>
    </location>
    <ligand>
        <name>Zn(2+)</name>
        <dbReference type="ChEBI" id="CHEBI:29105"/>
    </ligand>
</feature>
<dbReference type="EnsemblPlants" id="EMT21463">
    <property type="protein sequence ID" value="EMT21463"/>
    <property type="gene ID" value="F775_27087"/>
</dbReference>
<dbReference type="InterPro" id="IPR051486">
    <property type="entry name" value="Hcy_S-methyltransferase"/>
</dbReference>
<dbReference type="PIRSF" id="PIRSF037505">
    <property type="entry name" value="Betaine_HMT"/>
    <property type="match status" value="1"/>
</dbReference>
<organism evidence="6">
    <name type="scientific">Aegilops tauschii</name>
    <name type="common">Tausch's goatgrass</name>
    <name type="synonym">Aegilops squarrosa</name>
    <dbReference type="NCBI Taxonomy" id="37682"/>
    <lineage>
        <taxon>Eukaryota</taxon>
        <taxon>Viridiplantae</taxon>
        <taxon>Streptophyta</taxon>
        <taxon>Embryophyta</taxon>
        <taxon>Tracheophyta</taxon>
        <taxon>Spermatophyta</taxon>
        <taxon>Magnoliopsida</taxon>
        <taxon>Liliopsida</taxon>
        <taxon>Poales</taxon>
        <taxon>Poaceae</taxon>
        <taxon>BOP clade</taxon>
        <taxon>Pooideae</taxon>
        <taxon>Triticodae</taxon>
        <taxon>Triticeae</taxon>
        <taxon>Triticinae</taxon>
        <taxon>Aegilops</taxon>
    </lineage>
</organism>
<dbReference type="GO" id="GO:0032259">
    <property type="term" value="P:methylation"/>
    <property type="evidence" value="ECO:0007669"/>
    <property type="project" value="UniProtKB-KW"/>
</dbReference>
<keyword evidence="1 5" id="KW-0489">Methyltransferase</keyword>
<dbReference type="PANTHER" id="PTHR46015:SF10">
    <property type="entry name" value="HOMOCYSTEINE S-METHYLTRANSFERASE 3"/>
    <property type="match status" value="1"/>
</dbReference>
<dbReference type="GO" id="GO:0009086">
    <property type="term" value="P:methionine biosynthetic process"/>
    <property type="evidence" value="ECO:0007669"/>
    <property type="project" value="InterPro"/>
</dbReference>
<sequence>MGRGDGHDDALRRWLREAGGWLVVDGALGTELEAHGADLQDELWSARCLVSAPHLIRKVHLDYLDAGANIITTASYQATLQGFQSRGVSREQGEALLRRSVQIAQEARAIFVEGRSKGPYAARDEYDGVASRARRPVLVAASVGSYGAYLADGSEYTGDYGRSVTKEALKNFHRRRLQAYAELLEENDISIPAWFSFTSKDGANAASGDPITECAAIADSCRRVAAVGINCTAPRLIHGLVLSISKVVASKPIVVYPNTGETYVAETKEWVDSAAAGGGAAGTDFVSCVGKWRQAGASLVGGCCRTGPATVRAIARALREADAASDADADDDYPAVAVL</sequence>
<dbReference type="Pfam" id="PF02574">
    <property type="entry name" value="S-methyl_trans"/>
    <property type="match status" value="1"/>
</dbReference>
<evidence type="ECO:0000256" key="1">
    <source>
        <dbReference type="ARBA" id="ARBA00022603"/>
    </source>
</evidence>
<dbReference type="PANTHER" id="PTHR46015">
    <property type="entry name" value="ZGC:172121"/>
    <property type="match status" value="1"/>
</dbReference>